<dbReference type="Proteomes" id="UP000022272">
    <property type="component" value="Unassembled WGS sequence"/>
</dbReference>
<comment type="caution">
    <text evidence="2">The sequence shown here is derived from an EMBL/GenBank/DDBJ whole genome shotgun (WGS) entry which is preliminary data.</text>
</comment>
<evidence type="ECO:0000313" key="3">
    <source>
        <dbReference type="Proteomes" id="UP000022272"/>
    </source>
</evidence>
<evidence type="ECO:0000256" key="1">
    <source>
        <dbReference type="SAM" id="MobiDB-lite"/>
    </source>
</evidence>
<dbReference type="AlphaFoldDB" id="A0A015Y5Q9"/>
<evidence type="ECO:0000313" key="2">
    <source>
        <dbReference type="EMBL" id="EXZ41785.1"/>
    </source>
</evidence>
<proteinExistence type="predicted"/>
<protein>
    <submittedName>
        <fullName evidence="2">Uncharacterized protein</fullName>
    </submittedName>
</protein>
<feature type="region of interest" description="Disordered" evidence="1">
    <location>
        <begin position="1"/>
        <end position="41"/>
    </location>
</feature>
<feature type="compositionally biased region" description="Basic residues" evidence="1">
    <location>
        <begin position="9"/>
        <end position="19"/>
    </location>
</feature>
<dbReference type="EMBL" id="JGDM01000183">
    <property type="protein sequence ID" value="EXZ41785.1"/>
    <property type="molecule type" value="Genomic_DNA"/>
</dbReference>
<sequence length="41" mass="4978">MRTREKGRNGYRKGRKRRTTGNAADRPEIRRRWDKTRESCA</sequence>
<name>A0A015Y5Q9_BACFG</name>
<gene>
    <name evidence="2" type="ORF">M076_5114</name>
</gene>
<feature type="compositionally biased region" description="Basic and acidic residues" evidence="1">
    <location>
        <begin position="25"/>
        <end position="41"/>
    </location>
</feature>
<accession>A0A015Y5Q9</accession>
<reference evidence="2 3" key="1">
    <citation type="submission" date="2014-02" db="EMBL/GenBank/DDBJ databases">
        <authorList>
            <person name="Sears C."/>
            <person name="Carroll K."/>
            <person name="Sack B.R."/>
            <person name="Qadri F."/>
            <person name="Myers L.L."/>
            <person name="Chung G.-T."/>
            <person name="Escheverria P."/>
            <person name="Fraser C.M."/>
            <person name="Sadzewicz L."/>
            <person name="Shefchek K.A."/>
            <person name="Tallon L."/>
            <person name="Das S.P."/>
            <person name="Daugherty S."/>
            <person name="Mongodin E.F."/>
        </authorList>
    </citation>
    <scope>NUCLEOTIDE SEQUENCE [LARGE SCALE GENOMIC DNA]</scope>
    <source>
        <strain evidence="2 3">2-F-2 #4</strain>
    </source>
</reference>
<dbReference type="PATRIC" id="fig|1339280.3.peg.4855"/>
<organism evidence="2 3">
    <name type="scientific">Bacteroides fragilis str. 2-F-2 #4</name>
    <dbReference type="NCBI Taxonomy" id="1339280"/>
    <lineage>
        <taxon>Bacteria</taxon>
        <taxon>Pseudomonadati</taxon>
        <taxon>Bacteroidota</taxon>
        <taxon>Bacteroidia</taxon>
        <taxon>Bacteroidales</taxon>
        <taxon>Bacteroidaceae</taxon>
        <taxon>Bacteroides</taxon>
    </lineage>
</organism>